<feature type="domain" description="Polysaccharide chain length determinant N-terminal" evidence="8">
    <location>
        <begin position="15"/>
        <end position="89"/>
    </location>
</feature>
<dbReference type="PANTHER" id="PTHR32309:SF13">
    <property type="entry name" value="FERRIC ENTEROBACTIN TRANSPORT PROTEIN FEPE"/>
    <property type="match status" value="1"/>
</dbReference>
<name>A0A219B806_9SPHN</name>
<organism evidence="9 10">
    <name type="scientific">Pacificimonas flava</name>
    <dbReference type="NCBI Taxonomy" id="1234595"/>
    <lineage>
        <taxon>Bacteria</taxon>
        <taxon>Pseudomonadati</taxon>
        <taxon>Pseudomonadota</taxon>
        <taxon>Alphaproteobacteria</taxon>
        <taxon>Sphingomonadales</taxon>
        <taxon>Sphingosinicellaceae</taxon>
        <taxon>Pacificimonas</taxon>
    </lineage>
</organism>
<feature type="coiled-coil region" evidence="6">
    <location>
        <begin position="286"/>
        <end position="357"/>
    </location>
</feature>
<dbReference type="AlphaFoldDB" id="A0A219B806"/>
<comment type="subcellular location">
    <subcellularLocation>
        <location evidence="1">Cell membrane</location>
        <topology evidence="1">Multi-pass membrane protein</topology>
    </subcellularLocation>
</comment>
<dbReference type="PANTHER" id="PTHR32309">
    <property type="entry name" value="TYROSINE-PROTEIN KINASE"/>
    <property type="match status" value="1"/>
</dbReference>
<feature type="transmembrane region" description="Helical" evidence="7">
    <location>
        <begin position="426"/>
        <end position="446"/>
    </location>
</feature>
<dbReference type="EMBL" id="NFZT01000001">
    <property type="protein sequence ID" value="OWV34520.1"/>
    <property type="molecule type" value="Genomic_DNA"/>
</dbReference>
<evidence type="ECO:0000256" key="3">
    <source>
        <dbReference type="ARBA" id="ARBA00022692"/>
    </source>
</evidence>
<evidence type="ECO:0000313" key="10">
    <source>
        <dbReference type="Proteomes" id="UP000198462"/>
    </source>
</evidence>
<comment type="caution">
    <text evidence="9">The sequence shown here is derived from an EMBL/GenBank/DDBJ whole genome shotgun (WGS) entry which is preliminary data.</text>
</comment>
<dbReference type="InterPro" id="IPR003856">
    <property type="entry name" value="LPS_length_determ_N"/>
</dbReference>
<dbReference type="GO" id="GO:0005886">
    <property type="term" value="C:plasma membrane"/>
    <property type="evidence" value="ECO:0007669"/>
    <property type="project" value="UniProtKB-SubCell"/>
</dbReference>
<accession>A0A219B806</accession>
<keyword evidence="5 7" id="KW-0472">Membrane</keyword>
<dbReference type="GO" id="GO:0004713">
    <property type="term" value="F:protein tyrosine kinase activity"/>
    <property type="evidence" value="ECO:0007669"/>
    <property type="project" value="TreeGrafter"/>
</dbReference>
<evidence type="ECO:0000256" key="7">
    <source>
        <dbReference type="SAM" id="Phobius"/>
    </source>
</evidence>
<reference evidence="10" key="1">
    <citation type="submission" date="2017-05" db="EMBL/GenBank/DDBJ databases">
        <authorList>
            <person name="Lin X."/>
        </authorList>
    </citation>
    <scope>NUCLEOTIDE SEQUENCE [LARGE SCALE GENOMIC DNA]</scope>
    <source>
        <strain evidence="10">JLT2012</strain>
    </source>
</reference>
<keyword evidence="3 7" id="KW-0812">Transmembrane</keyword>
<proteinExistence type="predicted"/>
<evidence type="ECO:0000256" key="2">
    <source>
        <dbReference type="ARBA" id="ARBA00022475"/>
    </source>
</evidence>
<keyword evidence="6" id="KW-0175">Coiled coil</keyword>
<dbReference type="InterPro" id="IPR014345">
    <property type="entry name" value="XrtA_polysacc_chain"/>
</dbReference>
<evidence type="ECO:0000256" key="4">
    <source>
        <dbReference type="ARBA" id="ARBA00022989"/>
    </source>
</evidence>
<gene>
    <name evidence="9" type="ORF">B5C34_14335</name>
</gene>
<keyword evidence="2" id="KW-1003">Cell membrane</keyword>
<evidence type="ECO:0000259" key="8">
    <source>
        <dbReference type="Pfam" id="PF02706"/>
    </source>
</evidence>
<dbReference type="Proteomes" id="UP000198462">
    <property type="component" value="Unassembled WGS sequence"/>
</dbReference>
<sequence>MTTIQEQIMTTLYGVWRKRWWAVLVAWLVCLMGWAFVATIPNSFRSSARILVETGSLLQSEMGLRDSGRELEVVRQTLTSRLNLEKVLRRTELDAELENDAQIDAAISTISDGISVSSQSGNLFTISYESSNPELTDQENADLARDIVDNLLQIFMEENVTSNRDDINEAVRFFEDQLAQRERELEAAEQRRAEFEERYLGRLAGEGNINDNVRAARNQLNDVQLQLEQATRSLYALQSQLGSVPQALDQGSMDPIQSPARQRVNQMEQTLSDLYAAGKLDSHPDVILAKRQLERLREQAEAEEAEMRADGVGVRAPTSNPVYVNLRSRVFDAQSQVAALRARRDRLQQDIADMERRQQEQPGIAAEQAKLNRDYGVLRSQYDALLRSREEIRLQSDVQTQTQQVRFSVVDPPSQPREPSAPNRPLYLSVVLIAAFGAGLGISFLMSQLRGGFITAGQLEARYDTPVLGAVSEIVTDEDRQMNRIRLAILLVMTFGLVAIWGALVLYEMV</sequence>
<evidence type="ECO:0000256" key="5">
    <source>
        <dbReference type="ARBA" id="ARBA00023136"/>
    </source>
</evidence>
<keyword evidence="10" id="KW-1185">Reference proteome</keyword>
<evidence type="ECO:0000313" key="9">
    <source>
        <dbReference type="EMBL" id="OWV34520.1"/>
    </source>
</evidence>
<dbReference type="NCBIfam" id="TIGR03007">
    <property type="entry name" value="pepcterm_ChnLen"/>
    <property type="match status" value="1"/>
</dbReference>
<dbReference type="RefSeq" id="WP_088713220.1">
    <property type="nucleotide sequence ID" value="NZ_NFZT01000001.1"/>
</dbReference>
<evidence type="ECO:0000256" key="1">
    <source>
        <dbReference type="ARBA" id="ARBA00004651"/>
    </source>
</evidence>
<evidence type="ECO:0000256" key="6">
    <source>
        <dbReference type="SAM" id="Coils"/>
    </source>
</evidence>
<dbReference type="OrthoDB" id="9795292at2"/>
<dbReference type="Pfam" id="PF02706">
    <property type="entry name" value="Wzz"/>
    <property type="match status" value="1"/>
</dbReference>
<protein>
    <recommendedName>
        <fullName evidence="8">Polysaccharide chain length determinant N-terminal domain-containing protein</fullName>
    </recommendedName>
</protein>
<feature type="coiled-coil region" evidence="6">
    <location>
        <begin position="164"/>
        <end position="240"/>
    </location>
</feature>
<keyword evidence="4 7" id="KW-1133">Transmembrane helix</keyword>
<feature type="transmembrane region" description="Helical" evidence="7">
    <location>
        <begin position="487"/>
        <end position="507"/>
    </location>
</feature>
<dbReference type="InterPro" id="IPR050445">
    <property type="entry name" value="Bact_polysacc_biosynth/exp"/>
</dbReference>
<feature type="transmembrane region" description="Helical" evidence="7">
    <location>
        <begin position="20"/>
        <end position="40"/>
    </location>
</feature>